<proteinExistence type="predicted"/>
<reference evidence="1" key="1">
    <citation type="journal article" date="2014" name="Front. Microbiol.">
        <title>High frequency of phylogenetically diverse reductive dehalogenase-homologous genes in deep subseafloor sedimentary metagenomes.</title>
        <authorList>
            <person name="Kawai M."/>
            <person name="Futagami T."/>
            <person name="Toyoda A."/>
            <person name="Takaki Y."/>
            <person name="Nishi S."/>
            <person name="Hori S."/>
            <person name="Arai W."/>
            <person name="Tsubouchi T."/>
            <person name="Morono Y."/>
            <person name="Uchiyama I."/>
            <person name="Ito T."/>
            <person name="Fujiyama A."/>
            <person name="Inagaki F."/>
            <person name="Takami H."/>
        </authorList>
    </citation>
    <scope>NUCLEOTIDE SEQUENCE</scope>
    <source>
        <strain evidence="1">Expedition CK06-06</strain>
    </source>
</reference>
<dbReference type="AlphaFoldDB" id="X1N776"/>
<comment type="caution">
    <text evidence="1">The sequence shown here is derived from an EMBL/GenBank/DDBJ whole genome shotgun (WGS) entry which is preliminary data.</text>
</comment>
<protein>
    <submittedName>
        <fullName evidence="1">Uncharacterized protein</fullName>
    </submittedName>
</protein>
<feature type="non-terminal residue" evidence="1">
    <location>
        <position position="82"/>
    </location>
</feature>
<name>X1N776_9ZZZZ</name>
<sequence>MGLNIVLDNDICKDLNLSLPVLSSNGNLKLEKVNFLSSALTPNLPFEEYPCTSLELITKFNRDIIHRLKSLESENKDILNNF</sequence>
<accession>X1N776</accession>
<organism evidence="1">
    <name type="scientific">marine sediment metagenome</name>
    <dbReference type="NCBI Taxonomy" id="412755"/>
    <lineage>
        <taxon>unclassified sequences</taxon>
        <taxon>metagenomes</taxon>
        <taxon>ecological metagenomes</taxon>
    </lineage>
</organism>
<evidence type="ECO:0000313" key="1">
    <source>
        <dbReference type="EMBL" id="GAI26071.1"/>
    </source>
</evidence>
<dbReference type="EMBL" id="BARV01013774">
    <property type="protein sequence ID" value="GAI26071.1"/>
    <property type="molecule type" value="Genomic_DNA"/>
</dbReference>
<gene>
    <name evidence="1" type="ORF">S06H3_24614</name>
</gene>